<dbReference type="RefSeq" id="WP_301245105.1">
    <property type="nucleotide sequence ID" value="NZ_JAROCC010000014.1"/>
</dbReference>
<feature type="transmembrane region" description="Helical" evidence="1">
    <location>
        <begin position="20"/>
        <end position="40"/>
    </location>
</feature>
<dbReference type="EMBL" id="JAROCC010000014">
    <property type="protein sequence ID" value="MDN4608777.1"/>
    <property type="molecule type" value="Genomic_DNA"/>
</dbReference>
<keyword evidence="1" id="KW-0472">Membrane</keyword>
<evidence type="ECO:0000313" key="2">
    <source>
        <dbReference type="EMBL" id="MDN4608777.1"/>
    </source>
</evidence>
<reference evidence="2" key="1">
    <citation type="submission" date="2023-03" db="EMBL/GenBank/DDBJ databases">
        <title>MT1 and MT2 Draft Genomes of Novel Species.</title>
        <authorList>
            <person name="Venkateswaran K."/>
        </authorList>
    </citation>
    <scope>NUCLEOTIDE SEQUENCE</scope>
    <source>
        <strain evidence="2">F6_3S_P_2</strain>
    </source>
</reference>
<protein>
    <submittedName>
        <fullName evidence="2">Uncharacterized protein</fullName>
    </submittedName>
</protein>
<sequence>MGRKSLQINNDKKEKRLKLIYFFVIVGAIMALLGSTLIISKRSVSDLYKSFVLDFIGTTLLYAAALTLCSFFLYAIFVVVVLNPMDIKRSSVIKFAFGGIFTLIITVLILSFSVNEANKSIDDMKSYSNQEWQVKDLLVTDVYRGRRPSRLVLIDTTEGEMILHREKLKIYRGQHYRFTYLDKTKTIIKVEEL</sequence>
<dbReference type="Proteomes" id="UP001175097">
    <property type="component" value="Unassembled WGS sequence"/>
</dbReference>
<evidence type="ECO:0000313" key="3">
    <source>
        <dbReference type="Proteomes" id="UP001175097"/>
    </source>
</evidence>
<gene>
    <name evidence="2" type="ORF">P5G49_15055</name>
</gene>
<feature type="transmembrane region" description="Helical" evidence="1">
    <location>
        <begin position="60"/>
        <end position="83"/>
    </location>
</feature>
<keyword evidence="1" id="KW-1133">Transmembrane helix</keyword>
<feature type="transmembrane region" description="Helical" evidence="1">
    <location>
        <begin position="95"/>
        <end position="114"/>
    </location>
</feature>
<organism evidence="2 3">
    <name type="scientific">Sporosarcina highlanderae</name>
    <dbReference type="NCBI Taxonomy" id="3035916"/>
    <lineage>
        <taxon>Bacteria</taxon>
        <taxon>Bacillati</taxon>
        <taxon>Bacillota</taxon>
        <taxon>Bacilli</taxon>
        <taxon>Bacillales</taxon>
        <taxon>Caryophanaceae</taxon>
        <taxon>Sporosarcina</taxon>
    </lineage>
</organism>
<name>A0ABT8JWS4_9BACL</name>
<keyword evidence="1" id="KW-0812">Transmembrane</keyword>
<comment type="caution">
    <text evidence="2">The sequence shown here is derived from an EMBL/GenBank/DDBJ whole genome shotgun (WGS) entry which is preliminary data.</text>
</comment>
<proteinExistence type="predicted"/>
<evidence type="ECO:0000256" key="1">
    <source>
        <dbReference type="SAM" id="Phobius"/>
    </source>
</evidence>
<keyword evidence="3" id="KW-1185">Reference proteome</keyword>
<accession>A0ABT8JWS4</accession>